<evidence type="ECO:0000256" key="4">
    <source>
        <dbReference type="ARBA" id="ARBA00022839"/>
    </source>
</evidence>
<reference evidence="9 10" key="1">
    <citation type="submission" date="2017-07" db="EMBL/GenBank/DDBJ databases">
        <title>Draft whole genome sequences of clinical Proprionibacteriaceae strains.</title>
        <authorList>
            <person name="Bernier A.-M."/>
            <person name="Bernard K."/>
            <person name="Domingo M.-C."/>
        </authorList>
    </citation>
    <scope>NUCLEOTIDE SEQUENCE [LARGE SCALE GENOMIC DNA]</scope>
    <source>
        <strain evidence="9 10">NML 130396</strain>
    </source>
</reference>
<keyword evidence="1 5" id="KW-0963">Cytoplasm</keyword>
<evidence type="ECO:0000256" key="6">
    <source>
        <dbReference type="RuleBase" id="RU004355"/>
    </source>
</evidence>
<dbReference type="GO" id="GO:0005737">
    <property type="term" value="C:cytoplasm"/>
    <property type="evidence" value="ECO:0007669"/>
    <property type="project" value="UniProtKB-SubCell"/>
</dbReference>
<dbReference type="GO" id="GO:0003676">
    <property type="term" value="F:nucleic acid binding"/>
    <property type="evidence" value="ECO:0007669"/>
    <property type="project" value="InterPro"/>
</dbReference>
<protein>
    <recommendedName>
        <fullName evidence="5">Exodeoxyribonuclease 7 large subunit</fullName>
        <ecNumber evidence="5">3.1.11.6</ecNumber>
    </recommendedName>
    <alternativeName>
        <fullName evidence="5">Exodeoxyribonuclease VII large subunit</fullName>
        <shortName evidence="5">Exonuclease VII large subunit</shortName>
    </alternativeName>
</protein>
<dbReference type="PANTHER" id="PTHR30008">
    <property type="entry name" value="EXODEOXYRIBONUCLEASE 7 LARGE SUBUNIT"/>
    <property type="match status" value="1"/>
</dbReference>
<evidence type="ECO:0000313" key="10">
    <source>
        <dbReference type="Proteomes" id="UP000216311"/>
    </source>
</evidence>
<dbReference type="GO" id="GO:0008855">
    <property type="term" value="F:exodeoxyribonuclease VII activity"/>
    <property type="evidence" value="ECO:0007669"/>
    <property type="project" value="UniProtKB-UniRule"/>
</dbReference>
<dbReference type="InterPro" id="IPR020579">
    <property type="entry name" value="Exonuc_VII_lsu_C"/>
</dbReference>
<evidence type="ECO:0000259" key="8">
    <source>
        <dbReference type="Pfam" id="PF13742"/>
    </source>
</evidence>
<dbReference type="InterPro" id="IPR003753">
    <property type="entry name" value="Exonuc_VII_L"/>
</dbReference>
<dbReference type="GO" id="GO:0009318">
    <property type="term" value="C:exodeoxyribonuclease VII complex"/>
    <property type="evidence" value="ECO:0007669"/>
    <property type="project" value="UniProtKB-UniRule"/>
</dbReference>
<dbReference type="InterPro" id="IPR025824">
    <property type="entry name" value="OB-fold_nuc-bd_dom"/>
</dbReference>
<comment type="similarity">
    <text evidence="5 6">Belongs to the XseA family.</text>
</comment>
<organism evidence="9 10">
    <name type="scientific">Enemella dayhoffiae</name>
    <dbReference type="NCBI Taxonomy" id="2016507"/>
    <lineage>
        <taxon>Bacteria</taxon>
        <taxon>Bacillati</taxon>
        <taxon>Actinomycetota</taxon>
        <taxon>Actinomycetes</taxon>
        <taxon>Propionibacteriales</taxon>
        <taxon>Propionibacteriaceae</taxon>
        <taxon>Enemella</taxon>
    </lineage>
</organism>
<keyword evidence="10" id="KW-1185">Reference proteome</keyword>
<dbReference type="NCBIfam" id="TIGR00237">
    <property type="entry name" value="xseA"/>
    <property type="match status" value="1"/>
</dbReference>
<dbReference type="EC" id="3.1.11.6" evidence="5"/>
<feature type="domain" description="OB-fold nucleic acid binding" evidence="8">
    <location>
        <begin position="20"/>
        <end position="102"/>
    </location>
</feature>
<keyword evidence="2 5" id="KW-0540">Nuclease</keyword>
<evidence type="ECO:0000256" key="2">
    <source>
        <dbReference type="ARBA" id="ARBA00022722"/>
    </source>
</evidence>
<comment type="caution">
    <text evidence="9">The sequence shown here is derived from an EMBL/GenBank/DDBJ whole genome shotgun (WGS) entry which is preliminary data.</text>
</comment>
<evidence type="ECO:0000313" key="9">
    <source>
        <dbReference type="EMBL" id="OYO18168.1"/>
    </source>
</evidence>
<dbReference type="GO" id="GO:0006308">
    <property type="term" value="P:DNA catabolic process"/>
    <property type="evidence" value="ECO:0007669"/>
    <property type="project" value="UniProtKB-UniRule"/>
</dbReference>
<evidence type="ECO:0000256" key="5">
    <source>
        <dbReference type="HAMAP-Rule" id="MF_00378"/>
    </source>
</evidence>
<name>A0A255GQU2_9ACTN</name>
<feature type="domain" description="Exonuclease VII large subunit C-terminal" evidence="7">
    <location>
        <begin position="126"/>
        <end position="347"/>
    </location>
</feature>
<proteinExistence type="inferred from homology"/>
<comment type="subunit">
    <text evidence="5">Heterooligomer composed of large and small subunits.</text>
</comment>
<dbReference type="RefSeq" id="WP_094365257.1">
    <property type="nucleotide sequence ID" value="NZ_NMVQ01000045.1"/>
</dbReference>
<comment type="function">
    <text evidence="5">Bidirectionally degrades single-stranded DNA into large acid-insoluble oligonucleotides, which are then degraded further into small acid-soluble oligonucleotides.</text>
</comment>
<evidence type="ECO:0000256" key="1">
    <source>
        <dbReference type="ARBA" id="ARBA00022490"/>
    </source>
</evidence>
<comment type="catalytic activity">
    <reaction evidence="5 6">
        <text>Exonucleolytic cleavage in either 5'- to 3'- or 3'- to 5'-direction to yield nucleoside 5'-phosphates.</text>
        <dbReference type="EC" id="3.1.11.6"/>
    </reaction>
</comment>
<sequence>MTSSPSEPLPLGRIVAATKQWVERLGEQWVEGQLIELKRRPGAKWHFLTLRDRLAETSATVMIAEDVLRQAGPVAEGMTVVAQLRPFVSSRNASLSFGCRDLRPSGEGRLLAQLEQRKRILLAEGLFDPALKKRLPFLPRVIGLVTGADSAAERDVQENVRRRWPAARIEVRHALVQGERAAEQVASAVTALDAVAEVEVIVVARGGGSLEDLLAFSDEHLIRTVFAARTPVVSAIGHESDNPLLDLVADVRASTPTDAAKLVVPDVREQYDLIGQARARIERAVESLVRAEQRHLDQYRSRPALQNPLYAFDRELDQLTQQRWRLDRALDQRLVSERTGVQHLRERAGAMSPRRTLERGYAILADGAGDGVTSTREVDEGDDLQVYLADGQLVVEVREVQTNNRSSGREAAEVSDE</sequence>
<keyword evidence="3 5" id="KW-0378">Hydrolase</keyword>
<evidence type="ECO:0000256" key="3">
    <source>
        <dbReference type="ARBA" id="ARBA00022801"/>
    </source>
</evidence>
<gene>
    <name evidence="5" type="primary">xseA</name>
    <name evidence="9" type="ORF">CGZ93_16475</name>
</gene>
<dbReference type="Proteomes" id="UP000216311">
    <property type="component" value="Unassembled WGS sequence"/>
</dbReference>
<dbReference type="OrthoDB" id="9802795at2"/>
<dbReference type="AlphaFoldDB" id="A0A255GQU2"/>
<keyword evidence="4 5" id="KW-0269">Exonuclease</keyword>
<dbReference type="Pfam" id="PF13742">
    <property type="entry name" value="tRNA_anti_2"/>
    <property type="match status" value="1"/>
</dbReference>
<comment type="subcellular location">
    <subcellularLocation>
        <location evidence="5 6">Cytoplasm</location>
    </subcellularLocation>
</comment>
<dbReference type="EMBL" id="NMVQ01000045">
    <property type="protein sequence ID" value="OYO18168.1"/>
    <property type="molecule type" value="Genomic_DNA"/>
</dbReference>
<dbReference type="PANTHER" id="PTHR30008:SF0">
    <property type="entry name" value="EXODEOXYRIBONUCLEASE 7 LARGE SUBUNIT"/>
    <property type="match status" value="1"/>
</dbReference>
<accession>A0A255GQU2</accession>
<evidence type="ECO:0000259" key="7">
    <source>
        <dbReference type="Pfam" id="PF02601"/>
    </source>
</evidence>
<dbReference type="HAMAP" id="MF_00378">
    <property type="entry name" value="Exonuc_7_L"/>
    <property type="match status" value="1"/>
</dbReference>
<dbReference type="Pfam" id="PF02601">
    <property type="entry name" value="Exonuc_VII_L"/>
    <property type="match status" value="1"/>
</dbReference>